<evidence type="ECO:0000313" key="19">
    <source>
        <dbReference type="Proteomes" id="UP000024547"/>
    </source>
</evidence>
<keyword evidence="8" id="KW-0677">Repeat</keyword>
<dbReference type="InterPro" id="IPR001478">
    <property type="entry name" value="PDZ"/>
</dbReference>
<evidence type="ECO:0000259" key="17">
    <source>
        <dbReference type="PROSITE" id="PS50106"/>
    </source>
</evidence>
<feature type="active site" description="Charge relay system" evidence="14">
    <location>
        <position position="252"/>
    </location>
</feature>
<evidence type="ECO:0000256" key="3">
    <source>
        <dbReference type="ARBA" id="ARBA00010541"/>
    </source>
</evidence>
<dbReference type="PROSITE" id="PS50106">
    <property type="entry name" value="PDZ"/>
    <property type="match status" value="1"/>
</dbReference>
<feature type="binding site" evidence="15">
    <location>
        <position position="147"/>
    </location>
    <ligand>
        <name>substrate</name>
    </ligand>
</feature>
<dbReference type="PATRIC" id="fig|1280948.3.peg.1242"/>
<dbReference type="PANTHER" id="PTHR22939">
    <property type="entry name" value="SERINE PROTEASE FAMILY S1C HTRA-RELATED"/>
    <property type="match status" value="1"/>
</dbReference>
<dbReference type="GO" id="GO:0004252">
    <property type="term" value="F:serine-type endopeptidase activity"/>
    <property type="evidence" value="ECO:0007669"/>
    <property type="project" value="InterPro"/>
</dbReference>
<comment type="subcellular location">
    <subcellularLocation>
        <location evidence="2">Periplasm</location>
    </subcellularLocation>
</comment>
<evidence type="ECO:0000256" key="2">
    <source>
        <dbReference type="ARBA" id="ARBA00004418"/>
    </source>
</evidence>
<comment type="similarity">
    <text evidence="3">Belongs to the peptidase S1C family.</text>
</comment>
<dbReference type="AlphaFoldDB" id="A0A059E684"/>
<sequence length="524" mass="55362">MPNTGKFFSDLETGMKTIGISRQAMVAALVGVAMVGSFSLAPQVFSPEAGAQPIQIEAPLGAPLSFADLIEQVEPAVVSVNVTTEREVGRLADMQQFFEQFRGMPGLDEFMEQRRQEEEEEPETQEGRSLGSGFFISKNGYIVTNNHVVDGATAIQVVLQDGRELDAELVGKDAQTDLAVLRVTEEGEYPFVNFGDSHTMRKGDWVVALGNPFGLGGTATAGILSADGREIGPDSPYTDFLQIDASINRGNSGGPTFDLNGNVIGVNTAIFSPTGGSVGIGFAIPAELADEVTKALIKDGKVSRGWLGVAIQDLTEDMAEAQGIKDAKGAIIADVTSGSPAEKGGLERGDIILSVNGDKVTDATSTTRLVGKLIANTANRFEIIRGGKKQTINVTVGERPSSPNANITPSSSSPSDDAVEDGQVVSEVGGTFEQMDDELRERLGLKAGENGLVITKVSKDGVLEEAGFQAGMVILEVNNKPATSVDALRKAISDAKRANRTKVLVAVRIGQITNYRTIDLSDAE</sequence>
<feature type="binding site" evidence="15">
    <location>
        <begin position="250"/>
        <end position="252"/>
    </location>
    <ligand>
        <name>substrate</name>
    </ligand>
</feature>
<dbReference type="CDD" id="cd10839">
    <property type="entry name" value="cpPDZ1_DegP-like"/>
    <property type="match status" value="1"/>
</dbReference>
<dbReference type="GO" id="GO:0042597">
    <property type="term" value="C:periplasmic space"/>
    <property type="evidence" value="ECO:0007669"/>
    <property type="project" value="UniProtKB-SubCell"/>
</dbReference>
<dbReference type="InterPro" id="IPR001940">
    <property type="entry name" value="Peptidase_S1C"/>
</dbReference>
<dbReference type="SMART" id="SM00228">
    <property type="entry name" value="PDZ"/>
    <property type="match status" value="2"/>
</dbReference>
<feature type="active site" description="Charge relay system" evidence="14">
    <location>
        <position position="147"/>
    </location>
</feature>
<evidence type="ECO:0000256" key="10">
    <source>
        <dbReference type="ARBA" id="ARBA00022801"/>
    </source>
</evidence>
<dbReference type="STRING" id="1280948.HY36_15045"/>
<proteinExistence type="inferred from homology"/>
<evidence type="ECO:0000256" key="13">
    <source>
        <dbReference type="ARBA" id="ARBA00032850"/>
    </source>
</evidence>
<dbReference type="Pfam" id="PF13365">
    <property type="entry name" value="Trypsin_2"/>
    <property type="match status" value="1"/>
</dbReference>
<evidence type="ECO:0000256" key="9">
    <source>
        <dbReference type="ARBA" id="ARBA00022764"/>
    </source>
</evidence>
<dbReference type="Pfam" id="PF13180">
    <property type="entry name" value="PDZ_2"/>
    <property type="match status" value="1"/>
</dbReference>
<dbReference type="Pfam" id="PF17820">
    <property type="entry name" value="PDZ_6"/>
    <property type="match status" value="1"/>
</dbReference>
<keyword evidence="9" id="KW-0574">Periplasm</keyword>
<evidence type="ECO:0000256" key="16">
    <source>
        <dbReference type="SAM" id="MobiDB-lite"/>
    </source>
</evidence>
<keyword evidence="12" id="KW-0346">Stress response</keyword>
<keyword evidence="11" id="KW-0720">Serine protease</keyword>
<evidence type="ECO:0000313" key="18">
    <source>
        <dbReference type="EMBL" id="KCZ63047.1"/>
    </source>
</evidence>
<dbReference type="Gene3D" id="2.30.42.10">
    <property type="match status" value="2"/>
</dbReference>
<evidence type="ECO:0000256" key="11">
    <source>
        <dbReference type="ARBA" id="ARBA00022825"/>
    </source>
</evidence>
<evidence type="ECO:0000256" key="15">
    <source>
        <dbReference type="PIRSR" id="PIRSR611782-2"/>
    </source>
</evidence>
<dbReference type="Proteomes" id="UP000024547">
    <property type="component" value="Unassembled WGS sequence"/>
</dbReference>
<dbReference type="InterPro" id="IPR041489">
    <property type="entry name" value="PDZ_6"/>
</dbReference>
<feature type="domain" description="PDZ" evidence="17">
    <location>
        <begin position="296"/>
        <end position="364"/>
    </location>
</feature>
<feature type="active site" description="Charge relay system" evidence="14">
    <location>
        <position position="177"/>
    </location>
</feature>
<dbReference type="FunFam" id="2.40.10.120:FF:000007">
    <property type="entry name" value="Periplasmic serine endoprotease DegP-like"/>
    <property type="match status" value="1"/>
</dbReference>
<keyword evidence="7" id="KW-0732">Signal</keyword>
<dbReference type="SUPFAM" id="SSF50494">
    <property type="entry name" value="Trypsin-like serine proteases"/>
    <property type="match status" value="1"/>
</dbReference>
<dbReference type="InterPro" id="IPR036034">
    <property type="entry name" value="PDZ_sf"/>
</dbReference>
<evidence type="ECO:0000256" key="6">
    <source>
        <dbReference type="ARBA" id="ARBA00022670"/>
    </source>
</evidence>
<reference evidence="18 19" key="1">
    <citation type="journal article" date="2014" name="Antonie Van Leeuwenhoek">
        <title>Hyphomonas beringensis sp. nov. and Hyphomonas chukchiensis sp. nov., isolated from surface seawater of the Bering Sea and Chukchi Sea.</title>
        <authorList>
            <person name="Li C."/>
            <person name="Lai Q."/>
            <person name="Li G."/>
            <person name="Dong C."/>
            <person name="Wang J."/>
            <person name="Liao Y."/>
            <person name="Shao Z."/>
        </authorList>
    </citation>
    <scope>NUCLEOTIDE SEQUENCE [LARGE SCALE GENOMIC DNA]</scope>
    <source>
        <strain evidence="18 19">22II1-22F38</strain>
    </source>
</reference>
<evidence type="ECO:0000256" key="4">
    <source>
        <dbReference type="ARBA" id="ARBA00013035"/>
    </source>
</evidence>
<name>A0A059E684_9PROT</name>
<keyword evidence="10" id="KW-0378">Hydrolase</keyword>
<organism evidence="18 19">
    <name type="scientific">Hyphomonas atlantica</name>
    <dbReference type="NCBI Taxonomy" id="1280948"/>
    <lineage>
        <taxon>Bacteria</taxon>
        <taxon>Pseudomonadati</taxon>
        <taxon>Pseudomonadota</taxon>
        <taxon>Alphaproteobacteria</taxon>
        <taxon>Hyphomonadales</taxon>
        <taxon>Hyphomonadaceae</taxon>
        <taxon>Hyphomonas</taxon>
    </lineage>
</organism>
<dbReference type="EMBL" id="AWFH01000007">
    <property type="protein sequence ID" value="KCZ63047.1"/>
    <property type="molecule type" value="Genomic_DNA"/>
</dbReference>
<feature type="region of interest" description="Disordered" evidence="16">
    <location>
        <begin position="395"/>
        <end position="421"/>
    </location>
</feature>
<feature type="binding site" evidence="15">
    <location>
        <position position="177"/>
    </location>
    <ligand>
        <name>substrate</name>
    </ligand>
</feature>
<protein>
    <recommendedName>
        <fullName evidence="5">Probable periplasmic serine endoprotease DegP-like</fullName>
        <ecNumber evidence="4">3.4.21.107</ecNumber>
    </recommendedName>
    <alternativeName>
        <fullName evidence="13">Protease Do</fullName>
    </alternativeName>
</protein>
<comment type="caution">
    <text evidence="18">The sequence shown here is derived from an EMBL/GenBank/DDBJ whole genome shotgun (WGS) entry which is preliminary data.</text>
</comment>
<dbReference type="InterPro" id="IPR011782">
    <property type="entry name" value="Pept_S1C_Do"/>
</dbReference>
<comment type="catalytic activity">
    <reaction evidence="1">
        <text>Acts on substrates that are at least partially unfolded. The cleavage site P1 residue is normally between a pair of hydrophobic residues, such as Val-|-Val.</text>
        <dbReference type="EC" id="3.4.21.107"/>
    </reaction>
</comment>
<dbReference type="InterPro" id="IPR009003">
    <property type="entry name" value="Peptidase_S1_PA"/>
</dbReference>
<accession>A0A059E684</accession>
<evidence type="ECO:0000256" key="8">
    <source>
        <dbReference type="ARBA" id="ARBA00022737"/>
    </source>
</evidence>
<dbReference type="eggNOG" id="COG0265">
    <property type="taxonomic scope" value="Bacteria"/>
</dbReference>
<evidence type="ECO:0000256" key="1">
    <source>
        <dbReference type="ARBA" id="ARBA00001772"/>
    </source>
</evidence>
<gene>
    <name evidence="18" type="ORF">HY36_15045</name>
</gene>
<dbReference type="EC" id="3.4.21.107" evidence="4"/>
<keyword evidence="19" id="KW-1185">Reference proteome</keyword>
<evidence type="ECO:0000256" key="5">
    <source>
        <dbReference type="ARBA" id="ARBA00013958"/>
    </source>
</evidence>
<dbReference type="PRINTS" id="PR00834">
    <property type="entry name" value="PROTEASES2C"/>
</dbReference>
<evidence type="ECO:0000256" key="12">
    <source>
        <dbReference type="ARBA" id="ARBA00023016"/>
    </source>
</evidence>
<dbReference type="NCBIfam" id="TIGR02037">
    <property type="entry name" value="degP_htrA_DO"/>
    <property type="match status" value="1"/>
</dbReference>
<keyword evidence="6" id="KW-0645">Protease</keyword>
<feature type="compositionally biased region" description="Polar residues" evidence="16">
    <location>
        <begin position="401"/>
        <end position="415"/>
    </location>
</feature>
<dbReference type="SUPFAM" id="SSF50156">
    <property type="entry name" value="PDZ domain-like"/>
    <property type="match status" value="2"/>
</dbReference>
<dbReference type="PANTHER" id="PTHR22939:SF130">
    <property type="entry name" value="PERIPLASMIC SERINE ENDOPROTEASE DEGP-LIKE-RELATED"/>
    <property type="match status" value="1"/>
</dbReference>
<dbReference type="Gene3D" id="2.40.10.120">
    <property type="match status" value="1"/>
</dbReference>
<evidence type="ECO:0000256" key="14">
    <source>
        <dbReference type="PIRSR" id="PIRSR611782-1"/>
    </source>
</evidence>
<evidence type="ECO:0000256" key="7">
    <source>
        <dbReference type="ARBA" id="ARBA00022729"/>
    </source>
</evidence>
<dbReference type="GO" id="GO:0006508">
    <property type="term" value="P:proteolysis"/>
    <property type="evidence" value="ECO:0007669"/>
    <property type="project" value="UniProtKB-KW"/>
</dbReference>